<accession>A0A511NLV5</accession>
<evidence type="ECO:0000313" key="1">
    <source>
        <dbReference type="EMBL" id="GEM53779.1"/>
    </source>
</evidence>
<dbReference type="AlphaFoldDB" id="A0A511NLV5"/>
<reference evidence="1 2" key="1">
    <citation type="submission" date="2019-07" db="EMBL/GenBank/DDBJ databases">
        <title>Whole genome shotgun sequence of Empedobacter brevis NBRC 14943.</title>
        <authorList>
            <person name="Hosoyama A."/>
            <person name="Uohara A."/>
            <person name="Ohji S."/>
            <person name="Ichikawa N."/>
        </authorList>
    </citation>
    <scope>NUCLEOTIDE SEQUENCE [LARGE SCALE GENOMIC DNA]</scope>
    <source>
        <strain evidence="1 2">NBRC 14943</strain>
    </source>
</reference>
<gene>
    <name evidence="1" type="ORF">EB1_35690</name>
</gene>
<protein>
    <recommendedName>
        <fullName evidence="3">STAS domain-containing protein</fullName>
    </recommendedName>
</protein>
<comment type="caution">
    <text evidence="1">The sequence shown here is derived from an EMBL/GenBank/DDBJ whole genome shotgun (WGS) entry which is preliminary data.</text>
</comment>
<evidence type="ECO:0008006" key="3">
    <source>
        <dbReference type="Google" id="ProtNLM"/>
    </source>
</evidence>
<organism evidence="1 2">
    <name type="scientific">Empedobacter brevis NBRC 14943 = ATCC 43319</name>
    <dbReference type="NCBI Taxonomy" id="1218108"/>
    <lineage>
        <taxon>Bacteria</taxon>
        <taxon>Pseudomonadati</taxon>
        <taxon>Bacteroidota</taxon>
        <taxon>Flavobacteriia</taxon>
        <taxon>Flavobacteriales</taxon>
        <taxon>Weeksellaceae</taxon>
        <taxon>Empedobacter</taxon>
    </lineage>
</organism>
<dbReference type="Proteomes" id="UP000321245">
    <property type="component" value="Unassembled WGS sequence"/>
</dbReference>
<sequence length="63" mass="7441">MKEKLRKAVEDKDKQKLIKCLNFDNLNKFDSNCFEYLEKALYMVYSIKVKNIANASNLCSLKF</sequence>
<evidence type="ECO:0000313" key="2">
    <source>
        <dbReference type="Proteomes" id="UP000321245"/>
    </source>
</evidence>
<dbReference type="EMBL" id="BJXC01000089">
    <property type="protein sequence ID" value="GEM53779.1"/>
    <property type="molecule type" value="Genomic_DNA"/>
</dbReference>
<keyword evidence="2" id="KW-1185">Reference proteome</keyword>
<name>A0A511NLV5_9FLAO</name>
<proteinExistence type="predicted"/>